<dbReference type="Proteomes" id="UP001254848">
    <property type="component" value="Unassembled WGS sequence"/>
</dbReference>
<gene>
    <name evidence="1" type="ORF">Q4T40_12305</name>
</gene>
<comment type="caution">
    <text evidence="1">The sequence shown here is derived from an EMBL/GenBank/DDBJ whole genome shotgun (WGS) entry which is preliminary data.</text>
</comment>
<sequence>MKKIISADLRENEIKYERYRKIIRSLRGGKVEKINSKKTGSYIAKK</sequence>
<keyword evidence="2" id="KW-1185">Reference proteome</keyword>
<dbReference type="RefSeq" id="WP_413780520.1">
    <property type="nucleotide sequence ID" value="NZ_JAUOZS010000001.1"/>
</dbReference>
<reference evidence="1 2" key="1">
    <citation type="submission" date="2023-07" db="EMBL/GenBank/DDBJ databases">
        <title>The novel representative of Negativicutes class, Anaeroselena agilis gen. nov. sp. nov.</title>
        <authorList>
            <person name="Prokofeva M.I."/>
            <person name="Elcheninov A.G."/>
            <person name="Klyukina A."/>
            <person name="Kublanov I.V."/>
            <person name="Frolov E.N."/>
            <person name="Podosokorskaya O.A."/>
        </authorList>
    </citation>
    <scope>NUCLEOTIDE SEQUENCE [LARGE SCALE GENOMIC DNA]</scope>
    <source>
        <strain evidence="1 2">4137-cl</strain>
    </source>
</reference>
<proteinExistence type="predicted"/>
<evidence type="ECO:0000313" key="2">
    <source>
        <dbReference type="Proteomes" id="UP001254848"/>
    </source>
</evidence>
<protein>
    <submittedName>
        <fullName evidence="1">Uncharacterized protein</fullName>
    </submittedName>
</protein>
<name>A0ABU3NZ14_9FIRM</name>
<accession>A0ABU3NZ14</accession>
<evidence type="ECO:0000313" key="1">
    <source>
        <dbReference type="EMBL" id="MDT8902029.1"/>
    </source>
</evidence>
<organism evidence="1 2">
    <name type="scientific">Anaeroselena agilis</name>
    <dbReference type="NCBI Taxonomy" id="3063788"/>
    <lineage>
        <taxon>Bacteria</taxon>
        <taxon>Bacillati</taxon>
        <taxon>Bacillota</taxon>
        <taxon>Negativicutes</taxon>
        <taxon>Acetonemataceae</taxon>
        <taxon>Anaeroselena</taxon>
    </lineage>
</organism>
<dbReference type="EMBL" id="JAUOZS010000001">
    <property type="protein sequence ID" value="MDT8902029.1"/>
    <property type="molecule type" value="Genomic_DNA"/>
</dbReference>